<dbReference type="EMBL" id="BKCP01013736">
    <property type="protein sequence ID" value="GER57883.1"/>
    <property type="molecule type" value="Genomic_DNA"/>
</dbReference>
<dbReference type="GO" id="GO:0016301">
    <property type="term" value="F:kinase activity"/>
    <property type="evidence" value="ECO:0007669"/>
    <property type="project" value="UniProtKB-KW"/>
</dbReference>
<comment type="caution">
    <text evidence="1">The sequence shown here is derived from an EMBL/GenBank/DDBJ whole genome shotgun (WGS) entry which is preliminary data.</text>
</comment>
<keyword evidence="1" id="KW-0418">Kinase</keyword>
<dbReference type="OrthoDB" id="913635at2759"/>
<organism evidence="1 2">
    <name type="scientific">Striga asiatica</name>
    <name type="common">Asiatic witchweed</name>
    <name type="synonym">Buchnera asiatica</name>
    <dbReference type="NCBI Taxonomy" id="4170"/>
    <lineage>
        <taxon>Eukaryota</taxon>
        <taxon>Viridiplantae</taxon>
        <taxon>Streptophyta</taxon>
        <taxon>Embryophyta</taxon>
        <taxon>Tracheophyta</taxon>
        <taxon>Spermatophyta</taxon>
        <taxon>Magnoliopsida</taxon>
        <taxon>eudicotyledons</taxon>
        <taxon>Gunneridae</taxon>
        <taxon>Pentapetalae</taxon>
        <taxon>asterids</taxon>
        <taxon>lamiids</taxon>
        <taxon>Lamiales</taxon>
        <taxon>Orobanchaceae</taxon>
        <taxon>Buchnereae</taxon>
        <taxon>Striga</taxon>
    </lineage>
</organism>
<dbReference type="AlphaFoldDB" id="A0A5A7RL60"/>
<evidence type="ECO:0000313" key="1">
    <source>
        <dbReference type="EMBL" id="GER57883.1"/>
    </source>
</evidence>
<accession>A0A5A7RL60</accession>
<dbReference type="Proteomes" id="UP000325081">
    <property type="component" value="Unassembled WGS sequence"/>
</dbReference>
<proteinExistence type="predicted"/>
<sequence>MVDKSRTPEEEFTKTVCRKLGFASRWHLEQPVGTKGGLLVMWDLDSEVRQIIRNEFCIQMEVKGAGIRDCWVIAEDWNDITCNEEKRGGVRRHESSFKGFNSFIENMEMQEVAQSGAFFTWVNNRAADGEGNHDVVQSGWQMAVAGSLMYQVQQKIKSTRMTLLAWHKPVHRNSEKVVKVLNDQLENMRIEGQDRDWELWSNLKAELDCAHKEEEEYWRVKSRTLWLKQGDCDSPFFHAYTSQRRKNNTI</sequence>
<protein>
    <submittedName>
        <fullName evidence="1">Signal transduction histidine-protein kinaseBarA</fullName>
    </submittedName>
</protein>
<reference evidence="2" key="1">
    <citation type="journal article" date="2019" name="Curr. Biol.">
        <title>Genome Sequence of Striga asiatica Provides Insight into the Evolution of Plant Parasitism.</title>
        <authorList>
            <person name="Yoshida S."/>
            <person name="Kim S."/>
            <person name="Wafula E.K."/>
            <person name="Tanskanen J."/>
            <person name="Kim Y.M."/>
            <person name="Honaas L."/>
            <person name="Yang Z."/>
            <person name="Spallek T."/>
            <person name="Conn C.E."/>
            <person name="Ichihashi Y."/>
            <person name="Cheong K."/>
            <person name="Cui S."/>
            <person name="Der J.P."/>
            <person name="Gundlach H."/>
            <person name="Jiao Y."/>
            <person name="Hori C."/>
            <person name="Ishida J.K."/>
            <person name="Kasahara H."/>
            <person name="Kiba T."/>
            <person name="Kim M.S."/>
            <person name="Koo N."/>
            <person name="Laohavisit A."/>
            <person name="Lee Y.H."/>
            <person name="Lumba S."/>
            <person name="McCourt P."/>
            <person name="Mortimer J.C."/>
            <person name="Mutuku J.M."/>
            <person name="Nomura T."/>
            <person name="Sasaki-Sekimoto Y."/>
            <person name="Seto Y."/>
            <person name="Wang Y."/>
            <person name="Wakatake T."/>
            <person name="Sakakibara H."/>
            <person name="Demura T."/>
            <person name="Yamaguchi S."/>
            <person name="Yoneyama K."/>
            <person name="Manabe R.I."/>
            <person name="Nelson D.C."/>
            <person name="Schulman A.H."/>
            <person name="Timko M.P."/>
            <person name="dePamphilis C.W."/>
            <person name="Choi D."/>
            <person name="Shirasu K."/>
        </authorList>
    </citation>
    <scope>NUCLEOTIDE SEQUENCE [LARGE SCALE GENOMIC DNA]</scope>
    <source>
        <strain evidence="2">cv. UVA1</strain>
    </source>
</reference>
<gene>
    <name evidence="1" type="ORF">STAS_35717</name>
</gene>
<evidence type="ECO:0000313" key="2">
    <source>
        <dbReference type="Proteomes" id="UP000325081"/>
    </source>
</evidence>
<name>A0A5A7RL60_STRAF</name>
<keyword evidence="2" id="KW-1185">Reference proteome</keyword>
<keyword evidence="1" id="KW-0808">Transferase</keyword>